<reference evidence="2" key="2">
    <citation type="submission" date="2023-06" db="EMBL/GenBank/DDBJ databases">
        <authorList>
            <consortium name="Lawrence Berkeley National Laboratory"/>
            <person name="Haridas S."/>
            <person name="Hensen N."/>
            <person name="Bonometti L."/>
            <person name="Westerberg I."/>
            <person name="Brannstrom I.O."/>
            <person name="Guillou S."/>
            <person name="Cros-Aarteil S."/>
            <person name="Calhoun S."/>
            <person name="Kuo A."/>
            <person name="Mondo S."/>
            <person name="Pangilinan J."/>
            <person name="Riley R."/>
            <person name="Labutti K."/>
            <person name="Andreopoulos B."/>
            <person name="Lipzen A."/>
            <person name="Chen C."/>
            <person name="Yanf M."/>
            <person name="Daum C."/>
            <person name="Ng V."/>
            <person name="Clum A."/>
            <person name="Steindorff A."/>
            <person name="Ohm R."/>
            <person name="Martin F."/>
            <person name="Silar P."/>
            <person name="Natvig D."/>
            <person name="Lalanne C."/>
            <person name="Gautier V."/>
            <person name="Ament-Velasquez S.L."/>
            <person name="Kruys A."/>
            <person name="Hutchinson M.I."/>
            <person name="Powell A.J."/>
            <person name="Barry K."/>
            <person name="Miller A.N."/>
            <person name="Grigoriev I.V."/>
            <person name="Debuchy R."/>
            <person name="Gladieux P."/>
            <person name="Thoren M.H."/>
            <person name="Johannesson H."/>
        </authorList>
    </citation>
    <scope>NUCLEOTIDE SEQUENCE</scope>
    <source>
        <strain evidence="2">CBS 314.62</strain>
    </source>
</reference>
<gene>
    <name evidence="2" type="ORF">B0T22DRAFT_142035</name>
</gene>
<feature type="region of interest" description="Disordered" evidence="1">
    <location>
        <begin position="65"/>
        <end position="94"/>
    </location>
</feature>
<reference evidence="2" key="1">
    <citation type="journal article" date="2023" name="Mol. Phylogenet. Evol.">
        <title>Genome-scale phylogeny and comparative genomics of the fungal order Sordariales.</title>
        <authorList>
            <person name="Hensen N."/>
            <person name="Bonometti L."/>
            <person name="Westerberg I."/>
            <person name="Brannstrom I.O."/>
            <person name="Guillou S."/>
            <person name="Cros-Aarteil S."/>
            <person name="Calhoun S."/>
            <person name="Haridas S."/>
            <person name="Kuo A."/>
            <person name="Mondo S."/>
            <person name="Pangilinan J."/>
            <person name="Riley R."/>
            <person name="LaButti K."/>
            <person name="Andreopoulos B."/>
            <person name="Lipzen A."/>
            <person name="Chen C."/>
            <person name="Yan M."/>
            <person name="Daum C."/>
            <person name="Ng V."/>
            <person name="Clum A."/>
            <person name="Steindorff A."/>
            <person name="Ohm R.A."/>
            <person name="Martin F."/>
            <person name="Silar P."/>
            <person name="Natvig D.O."/>
            <person name="Lalanne C."/>
            <person name="Gautier V."/>
            <person name="Ament-Velasquez S.L."/>
            <person name="Kruys A."/>
            <person name="Hutchinson M.I."/>
            <person name="Powell A.J."/>
            <person name="Barry K."/>
            <person name="Miller A.N."/>
            <person name="Grigoriev I.V."/>
            <person name="Debuchy R."/>
            <person name="Gladieux P."/>
            <person name="Hiltunen Thoren M."/>
            <person name="Johannesson H."/>
        </authorList>
    </citation>
    <scope>NUCLEOTIDE SEQUENCE</scope>
    <source>
        <strain evidence="2">CBS 314.62</strain>
    </source>
</reference>
<evidence type="ECO:0000313" key="3">
    <source>
        <dbReference type="Proteomes" id="UP001270362"/>
    </source>
</evidence>
<dbReference type="Proteomes" id="UP001270362">
    <property type="component" value="Unassembled WGS sequence"/>
</dbReference>
<sequence length="317" mass="35635">MECGGLRTLICPTLANLTELNPDFLDDGDGENAAANAVPMRRRWGSGQTSSAIYGPFWDIAERISPREPTRTDNLEPRNTGASRRPKITPESGVPYETQTSEYITGHGGRDLNAVNPNAGYFTLEDEQNCLSAVIVNSGTPANDQSAEHLPELANMAMLLQFMQTGRADGTTQTDPYETRFRPRVVPERIFGQHSVFRQSWRSWDLAAPPGMHPNPDLSAERDFWDLVGSLVHPEFMVNLQQFLNAFKSCILRGIAAISEARWTRNHWDDTSEASGFDRALEALSELRNYPAVFSYLNHPDVHRPFYKPSQRDQSFF</sequence>
<keyword evidence="3" id="KW-1185">Reference proteome</keyword>
<evidence type="ECO:0000313" key="2">
    <source>
        <dbReference type="EMBL" id="KAK3687976.1"/>
    </source>
</evidence>
<feature type="compositionally biased region" description="Basic and acidic residues" evidence="1">
    <location>
        <begin position="65"/>
        <end position="76"/>
    </location>
</feature>
<accession>A0AAE1CC06</accession>
<name>A0AAE1CC06_9PEZI</name>
<dbReference type="AlphaFoldDB" id="A0AAE1CC06"/>
<organism evidence="2 3">
    <name type="scientific">Podospora appendiculata</name>
    <dbReference type="NCBI Taxonomy" id="314037"/>
    <lineage>
        <taxon>Eukaryota</taxon>
        <taxon>Fungi</taxon>
        <taxon>Dikarya</taxon>
        <taxon>Ascomycota</taxon>
        <taxon>Pezizomycotina</taxon>
        <taxon>Sordariomycetes</taxon>
        <taxon>Sordariomycetidae</taxon>
        <taxon>Sordariales</taxon>
        <taxon>Podosporaceae</taxon>
        <taxon>Podospora</taxon>
    </lineage>
</organism>
<dbReference type="EMBL" id="JAULSO010000002">
    <property type="protein sequence ID" value="KAK3687976.1"/>
    <property type="molecule type" value="Genomic_DNA"/>
</dbReference>
<protein>
    <submittedName>
        <fullName evidence="2">Uncharacterized protein</fullName>
    </submittedName>
</protein>
<comment type="caution">
    <text evidence="2">The sequence shown here is derived from an EMBL/GenBank/DDBJ whole genome shotgun (WGS) entry which is preliminary data.</text>
</comment>
<proteinExistence type="predicted"/>
<evidence type="ECO:0000256" key="1">
    <source>
        <dbReference type="SAM" id="MobiDB-lite"/>
    </source>
</evidence>